<dbReference type="PROSITE" id="PS50007">
    <property type="entry name" value="PIPLC_X_DOMAIN"/>
    <property type="match status" value="1"/>
</dbReference>
<dbReference type="SUPFAM" id="SSF49562">
    <property type="entry name" value="C2 domain (Calcium/lipid-binding domain, CaLB)"/>
    <property type="match status" value="1"/>
</dbReference>
<feature type="domain" description="EF-hand" evidence="15">
    <location>
        <begin position="215"/>
        <end position="250"/>
    </location>
</feature>
<dbReference type="InterPro" id="IPR017946">
    <property type="entry name" value="PLC-like_Pdiesterase_TIM-brl"/>
</dbReference>
<evidence type="ECO:0000256" key="6">
    <source>
        <dbReference type="ARBA" id="ARBA00022837"/>
    </source>
</evidence>
<evidence type="ECO:0000256" key="4">
    <source>
        <dbReference type="ARBA" id="ARBA00022490"/>
    </source>
</evidence>
<dbReference type="EC" id="3.1.4.11" evidence="3 11"/>
<dbReference type="InterPro" id="IPR011993">
    <property type="entry name" value="PH-like_dom_sf"/>
</dbReference>
<dbReference type="Pfam" id="PF00168">
    <property type="entry name" value="C2"/>
    <property type="match status" value="1"/>
</dbReference>
<dbReference type="Pfam" id="PF00387">
    <property type="entry name" value="PI-PLC-Y"/>
    <property type="match status" value="1"/>
</dbReference>
<keyword evidence="6" id="KW-0106">Calcium</keyword>
<evidence type="ECO:0000259" key="15">
    <source>
        <dbReference type="PROSITE" id="PS50222"/>
    </source>
</evidence>
<dbReference type="AlphaFoldDB" id="A0A0K2UAY2"/>
<evidence type="ECO:0000256" key="11">
    <source>
        <dbReference type="RuleBase" id="RU361133"/>
    </source>
</evidence>
<dbReference type="PROSITE" id="PS50004">
    <property type="entry name" value="C2"/>
    <property type="match status" value="1"/>
</dbReference>
<dbReference type="PROSITE" id="PS50222">
    <property type="entry name" value="EF_HAND_2"/>
    <property type="match status" value="1"/>
</dbReference>
<evidence type="ECO:0000256" key="10">
    <source>
        <dbReference type="ARBA" id="ARBA00023674"/>
    </source>
</evidence>
<dbReference type="InterPro" id="IPR011992">
    <property type="entry name" value="EF-hand-dom_pair"/>
</dbReference>
<dbReference type="SUPFAM" id="SSF50729">
    <property type="entry name" value="PH domain-like"/>
    <property type="match status" value="1"/>
</dbReference>
<sequence>MLKNTPYIILSTISLLRIKVIRNICCRSRTHPSPGDSSSIINMTQDKTDVLERSFSIQDSIDVLQKGTILYKVRDKGVRGVKVYQRKCKLDLENLCVLYYPNKRRINSCFKIEGTSSSCCDSSPHYDLTKVTEIRIGHGTDTFNTLVKIARSKQSGAGLPRAFNKNLPAHCCFSMIMDDNESVDFIADDENTRNIWADTLSHMISTLHSLGEQKKYELFLREKFRNADKNNSNCLSFKEVRDLIEDLNVKMDKGELKSLFEEANGTQGKPDASLSESEFVSFYYSLLKKPELEKIYRKYAKTNSKISVDDLTRFFMNEQNTEMLKIECEQIIEAYEPSKNKKYMSNEGFIQFMMFSELQNITATNFIYQDMTQPLSHYWIASSHNTYLTGNQVTGESSVDAYIKALKEGCRCVELDCWDGDENEPIIYHGWTLTSKILFKDVINDAIKPYAFDRSDYPLILSIENHCSLEMQDKMADYMTTILGDMLYTLPPDEKKDNLPSPEALKHKILIKAKRLPPGKTQDDVVEDDEDEEDDERDEKKKKSTKKISKKLSDLVNYIHAVHFPGFPNSDKNVVYFHMSSFGESKTKKFLEDPHSAQKFVKYNAKQISRVYPSGKRQDSSNLKVMYPWNAGCQIVALNYQTEDKQNFYNRAKFRDNGGCGYVLKPSFLRRPDPDYSPSSPSNLITKPWNMTIRILSGQHIPKPKGKIEGEVIDPYVKVRIRGHPDDHSSVNKAKTEPVSNNGFNPVWNTAFHFSIKVPSLAFLEFKVKDHSKSGPDKDVASFICPVKNIKEGYRQVHLEDYSGKILSPSALFIHIKIDKA</sequence>
<dbReference type="SMART" id="SM00233">
    <property type="entry name" value="PH"/>
    <property type="match status" value="1"/>
</dbReference>
<dbReference type="Gene3D" id="3.20.20.190">
    <property type="entry name" value="Phosphatidylinositol (PI) phosphodiesterase"/>
    <property type="match status" value="1"/>
</dbReference>
<dbReference type="FunFam" id="1.10.238.10:FF:000005">
    <property type="entry name" value="Phosphoinositide phospholipase C"/>
    <property type="match status" value="1"/>
</dbReference>
<organism evidence="16">
    <name type="scientific">Lepeophtheirus salmonis</name>
    <name type="common">Salmon louse</name>
    <name type="synonym">Caligus salmonis</name>
    <dbReference type="NCBI Taxonomy" id="72036"/>
    <lineage>
        <taxon>Eukaryota</taxon>
        <taxon>Metazoa</taxon>
        <taxon>Ecdysozoa</taxon>
        <taxon>Arthropoda</taxon>
        <taxon>Crustacea</taxon>
        <taxon>Multicrustacea</taxon>
        <taxon>Hexanauplia</taxon>
        <taxon>Copepoda</taxon>
        <taxon>Siphonostomatoida</taxon>
        <taxon>Caligidae</taxon>
        <taxon>Lepeophtheirus</taxon>
    </lineage>
</organism>
<dbReference type="InterPro" id="IPR018247">
    <property type="entry name" value="EF_Hand_1_Ca_BS"/>
</dbReference>
<comment type="catalytic activity">
    <reaction evidence="10">
        <text>a 1,2-diacyl-sn-glycero-3-phospho-(1D-myo-inositol-4,5-bisphosphate) + H2O = 1D-myo-inositol 1,4,5-trisphosphate + a 1,2-diacyl-sn-glycerol + H(+)</text>
        <dbReference type="Rhea" id="RHEA:33179"/>
        <dbReference type="ChEBI" id="CHEBI:15377"/>
        <dbReference type="ChEBI" id="CHEBI:15378"/>
        <dbReference type="ChEBI" id="CHEBI:17815"/>
        <dbReference type="ChEBI" id="CHEBI:58456"/>
        <dbReference type="ChEBI" id="CHEBI:203600"/>
        <dbReference type="EC" id="3.1.4.11"/>
    </reaction>
    <physiologicalReaction direction="left-to-right" evidence="10">
        <dbReference type="Rhea" id="RHEA:33180"/>
    </physiologicalReaction>
</comment>
<keyword evidence="9" id="KW-0807">Transducer</keyword>
<evidence type="ECO:0000256" key="5">
    <source>
        <dbReference type="ARBA" id="ARBA00022801"/>
    </source>
</evidence>
<dbReference type="PANTHER" id="PTHR10336:SF209">
    <property type="entry name" value="PHOSPHOINOSITIDE PHOSPHOLIPASE C"/>
    <property type="match status" value="1"/>
</dbReference>
<dbReference type="SMART" id="SM00149">
    <property type="entry name" value="PLCYc"/>
    <property type="match status" value="1"/>
</dbReference>
<dbReference type="InterPro" id="IPR000008">
    <property type="entry name" value="C2_dom"/>
</dbReference>
<dbReference type="FunFam" id="3.20.20.190:FF:000039">
    <property type="entry name" value="Phosphoinositide phospholipase C"/>
    <property type="match status" value="1"/>
</dbReference>
<dbReference type="GO" id="GO:0004435">
    <property type="term" value="F:phosphatidylinositol-4,5-bisphosphate phospholipase C activity"/>
    <property type="evidence" value="ECO:0007669"/>
    <property type="project" value="UniProtKB-EC"/>
</dbReference>
<dbReference type="RefSeq" id="XP_040566222.1">
    <property type="nucleotide sequence ID" value="XM_040710288.2"/>
</dbReference>
<evidence type="ECO:0000259" key="13">
    <source>
        <dbReference type="PROSITE" id="PS50004"/>
    </source>
</evidence>
<dbReference type="SUPFAM" id="SSF51695">
    <property type="entry name" value="PLC-like phosphodiesterases"/>
    <property type="match status" value="1"/>
</dbReference>
<evidence type="ECO:0000259" key="14">
    <source>
        <dbReference type="PROSITE" id="PS50008"/>
    </source>
</evidence>
<evidence type="ECO:0000256" key="8">
    <source>
        <dbReference type="ARBA" id="ARBA00023098"/>
    </source>
</evidence>
<dbReference type="InterPro" id="IPR001192">
    <property type="entry name" value="PI-PLC_fam"/>
</dbReference>
<dbReference type="Gene3D" id="2.30.29.30">
    <property type="entry name" value="Pleckstrin-homology domain (PH domain)/Phosphotyrosine-binding domain (PTB)"/>
    <property type="match status" value="1"/>
</dbReference>
<feature type="domain" description="C2" evidence="13">
    <location>
        <begin position="670"/>
        <end position="801"/>
    </location>
</feature>
<dbReference type="GO" id="GO:0016042">
    <property type="term" value="P:lipid catabolic process"/>
    <property type="evidence" value="ECO:0007669"/>
    <property type="project" value="UniProtKB-KW"/>
</dbReference>
<dbReference type="GO" id="GO:0035556">
    <property type="term" value="P:intracellular signal transduction"/>
    <property type="evidence" value="ECO:0007669"/>
    <property type="project" value="InterPro"/>
</dbReference>
<dbReference type="GO" id="GO:0005509">
    <property type="term" value="F:calcium ion binding"/>
    <property type="evidence" value="ECO:0007669"/>
    <property type="project" value="InterPro"/>
</dbReference>
<dbReference type="InterPro" id="IPR015359">
    <property type="entry name" value="PLC_EF-hand-like"/>
</dbReference>
<feature type="region of interest" description="Disordered" evidence="12">
    <location>
        <begin position="518"/>
        <end position="546"/>
    </location>
</feature>
<dbReference type="GeneID" id="121116070"/>
<dbReference type="InterPro" id="IPR002048">
    <property type="entry name" value="EF_hand_dom"/>
</dbReference>
<keyword evidence="5 11" id="KW-0378">Hydrolase</keyword>
<keyword evidence="7 11" id="KW-0442">Lipid degradation</keyword>
<comment type="subcellular location">
    <subcellularLocation>
        <location evidence="2">Cytoplasm</location>
    </subcellularLocation>
</comment>
<reference evidence="16" key="1">
    <citation type="submission" date="2014-05" db="EMBL/GenBank/DDBJ databases">
        <authorList>
            <person name="Chronopoulou M."/>
        </authorList>
    </citation>
    <scope>NUCLEOTIDE SEQUENCE</scope>
    <source>
        <tissue evidence="16">Whole organism</tissue>
    </source>
</reference>
<evidence type="ECO:0000256" key="12">
    <source>
        <dbReference type="SAM" id="MobiDB-lite"/>
    </source>
</evidence>
<dbReference type="Pfam" id="PF00388">
    <property type="entry name" value="PI-PLC-X"/>
    <property type="match status" value="1"/>
</dbReference>
<dbReference type="SUPFAM" id="SSF47473">
    <property type="entry name" value="EF-hand"/>
    <property type="match status" value="1"/>
</dbReference>
<dbReference type="PANTHER" id="PTHR10336">
    <property type="entry name" value="PHOSPHOINOSITIDE-SPECIFIC PHOSPHOLIPASE C FAMILY PROTEIN"/>
    <property type="match status" value="1"/>
</dbReference>
<keyword evidence="4" id="KW-0963">Cytoplasm</keyword>
<dbReference type="Gene3D" id="2.60.40.150">
    <property type="entry name" value="C2 domain"/>
    <property type="match status" value="1"/>
</dbReference>
<protein>
    <recommendedName>
        <fullName evidence="3 11">Phosphoinositide phospholipase C</fullName>
        <ecNumber evidence="3 11">3.1.4.11</ecNumber>
    </recommendedName>
</protein>
<dbReference type="SMART" id="SM00239">
    <property type="entry name" value="C2"/>
    <property type="match status" value="1"/>
</dbReference>
<dbReference type="InterPro" id="IPR000909">
    <property type="entry name" value="PLipase_C_PInositol-sp_X_dom"/>
</dbReference>
<dbReference type="InterPro" id="IPR001711">
    <property type="entry name" value="PLipase_C_Pinositol-sp_Y"/>
</dbReference>
<dbReference type="InterPro" id="IPR035892">
    <property type="entry name" value="C2_domain_sf"/>
</dbReference>
<dbReference type="CDD" id="cd00275">
    <property type="entry name" value="C2_PLC_like"/>
    <property type="match status" value="1"/>
</dbReference>
<dbReference type="Pfam" id="PF09279">
    <property type="entry name" value="EF-hand_like"/>
    <property type="match status" value="1"/>
</dbReference>
<evidence type="ECO:0000256" key="7">
    <source>
        <dbReference type="ARBA" id="ARBA00022963"/>
    </source>
</evidence>
<name>A0A0K2UAY2_LEPSM</name>
<dbReference type="PROSITE" id="PS50008">
    <property type="entry name" value="PIPLC_Y_DOMAIN"/>
    <property type="match status" value="1"/>
</dbReference>
<dbReference type="OrthoDB" id="269822at2759"/>
<evidence type="ECO:0000313" key="16">
    <source>
        <dbReference type="EMBL" id="CDW35384.1"/>
    </source>
</evidence>
<dbReference type="SMART" id="SM00148">
    <property type="entry name" value="PLCXc"/>
    <property type="match status" value="1"/>
</dbReference>
<dbReference type="RefSeq" id="XP_071744096.1">
    <property type="nucleotide sequence ID" value="XM_071887995.1"/>
</dbReference>
<proteinExistence type="predicted"/>
<dbReference type="GO" id="GO:0005737">
    <property type="term" value="C:cytoplasm"/>
    <property type="evidence" value="ECO:0007669"/>
    <property type="project" value="UniProtKB-SubCell"/>
</dbReference>
<dbReference type="InterPro" id="IPR001849">
    <property type="entry name" value="PH_domain"/>
</dbReference>
<comment type="cofactor">
    <cofactor evidence="1">
        <name>Ca(2+)</name>
        <dbReference type="ChEBI" id="CHEBI:29108"/>
    </cofactor>
</comment>
<dbReference type="EMBL" id="HACA01018023">
    <property type="protein sequence ID" value="CDW35384.1"/>
    <property type="molecule type" value="Transcribed_RNA"/>
</dbReference>
<evidence type="ECO:0000256" key="2">
    <source>
        <dbReference type="ARBA" id="ARBA00004496"/>
    </source>
</evidence>
<dbReference type="Gene3D" id="1.10.238.10">
    <property type="entry name" value="EF-hand"/>
    <property type="match status" value="2"/>
</dbReference>
<evidence type="ECO:0000256" key="1">
    <source>
        <dbReference type="ARBA" id="ARBA00001913"/>
    </source>
</evidence>
<dbReference type="PRINTS" id="PR00390">
    <property type="entry name" value="PHPHLIPASEC"/>
</dbReference>
<evidence type="ECO:0000256" key="9">
    <source>
        <dbReference type="ARBA" id="ARBA00023224"/>
    </source>
</evidence>
<feature type="compositionally biased region" description="Acidic residues" evidence="12">
    <location>
        <begin position="524"/>
        <end position="537"/>
    </location>
</feature>
<keyword evidence="8 11" id="KW-0443">Lipid metabolism</keyword>
<accession>A0A0K2UAY2</accession>
<feature type="domain" description="PI-PLC Y-box" evidence="14">
    <location>
        <begin position="552"/>
        <end position="670"/>
    </location>
</feature>
<dbReference type="PROSITE" id="PS00018">
    <property type="entry name" value="EF_HAND_1"/>
    <property type="match status" value="1"/>
</dbReference>
<evidence type="ECO:0000256" key="3">
    <source>
        <dbReference type="ARBA" id="ARBA00012368"/>
    </source>
</evidence>